<evidence type="ECO:0000313" key="2">
    <source>
        <dbReference type="EMBL" id="KFA60165.1"/>
    </source>
</evidence>
<dbReference type="HOGENOM" id="CLU_960347_0_0_1"/>
<dbReference type="EMBL" id="KL661862">
    <property type="protein sequence ID" value="KFA60165.1"/>
    <property type="molecule type" value="Genomic_DNA"/>
</dbReference>
<dbReference type="OrthoDB" id="73875at2759"/>
<evidence type="ECO:0000256" key="1">
    <source>
        <dbReference type="SAM" id="Phobius"/>
    </source>
</evidence>
<keyword evidence="1" id="KW-0472">Membrane</keyword>
<dbReference type="Proteomes" id="UP000028524">
    <property type="component" value="Unassembled WGS sequence"/>
</dbReference>
<organism evidence="2 3">
    <name type="scientific">Stachybotrys chlorohalonatus (strain IBT 40285)</name>
    <dbReference type="NCBI Taxonomy" id="1283841"/>
    <lineage>
        <taxon>Eukaryota</taxon>
        <taxon>Fungi</taxon>
        <taxon>Dikarya</taxon>
        <taxon>Ascomycota</taxon>
        <taxon>Pezizomycotina</taxon>
        <taxon>Sordariomycetes</taxon>
        <taxon>Hypocreomycetidae</taxon>
        <taxon>Hypocreales</taxon>
        <taxon>Stachybotryaceae</taxon>
        <taxon>Stachybotrys</taxon>
    </lineage>
</organism>
<gene>
    <name evidence="2" type="ORF">S40285_09717</name>
</gene>
<dbReference type="AlphaFoldDB" id="A0A084Q880"/>
<keyword evidence="3" id="KW-1185">Reference proteome</keyword>
<protein>
    <submittedName>
        <fullName evidence="2">Uncharacterized protein</fullName>
    </submittedName>
</protein>
<feature type="transmembrane region" description="Helical" evidence="1">
    <location>
        <begin position="171"/>
        <end position="191"/>
    </location>
</feature>
<evidence type="ECO:0000313" key="3">
    <source>
        <dbReference type="Proteomes" id="UP000028524"/>
    </source>
</evidence>
<accession>A0A084Q880</accession>
<dbReference type="STRING" id="1283841.A0A084Q880"/>
<name>A0A084Q880_STAC4</name>
<proteinExistence type="predicted"/>
<dbReference type="InParanoid" id="A0A084Q880"/>
<reference evidence="2 3" key="1">
    <citation type="journal article" date="2014" name="BMC Genomics">
        <title>Comparative genome sequencing reveals chemotype-specific gene clusters in the toxigenic black mold Stachybotrys.</title>
        <authorList>
            <person name="Semeiks J."/>
            <person name="Borek D."/>
            <person name="Otwinowski Z."/>
            <person name="Grishin N.V."/>
        </authorList>
    </citation>
    <scope>NUCLEOTIDE SEQUENCE [LARGE SCALE GENOMIC DNA]</scope>
    <source>
        <strain evidence="2 3">IBT 40285</strain>
    </source>
</reference>
<keyword evidence="1" id="KW-1133">Transmembrane helix</keyword>
<dbReference type="OMA" id="GIMCAVE"/>
<keyword evidence="1" id="KW-0812">Transmembrane</keyword>
<sequence>MHINHFSPKSLNCNRWNLSSTGDDRFWGKGFFRTFWYDLIDPAGFNATLEEAGVDPDWVEFGLDLTVPECAPLELNCRGLKTQYGWPLAREGLVVSNPKDLVAKAFEGVDTLEVKIDSSIQQVGLDLWDGSPTQLFEVLAVPALMVGDAIENMKEIKKIAQQISEAKKKELILLIIESILMLIPLAGPIVGSAGRGGLLAAGIMCAVEAAGGAGLTVHDIIEDHDSAPMAISFMILGAAGPGMTPNGVGNMFSIKRLMDGPTNDKMGTQFKLQNPHVNKINSNTRNRRTF</sequence>